<protein>
    <submittedName>
        <fullName evidence="1">Uncharacterized protein</fullName>
    </submittedName>
</protein>
<gene>
    <name evidence="1" type="ORF">AVDCRST_MAG18-2954</name>
</gene>
<reference evidence="1" key="1">
    <citation type="submission" date="2020-02" db="EMBL/GenBank/DDBJ databases">
        <authorList>
            <person name="Meier V. D."/>
        </authorList>
    </citation>
    <scope>NUCLEOTIDE SEQUENCE</scope>
    <source>
        <strain evidence="1">AVDCRST_MAG18</strain>
    </source>
</reference>
<accession>A0A6J4VLY3</accession>
<evidence type="ECO:0000313" key="1">
    <source>
        <dbReference type="EMBL" id="CAA9579598.1"/>
    </source>
</evidence>
<dbReference type="AlphaFoldDB" id="A0A6J4VLY3"/>
<dbReference type="EMBL" id="CADCWN010000221">
    <property type="protein sequence ID" value="CAA9579598.1"/>
    <property type="molecule type" value="Genomic_DNA"/>
</dbReference>
<feature type="non-terminal residue" evidence="1">
    <location>
        <position position="79"/>
    </location>
</feature>
<organism evidence="1">
    <name type="scientific">uncultured Thermomicrobiales bacterium</name>
    <dbReference type="NCBI Taxonomy" id="1645740"/>
    <lineage>
        <taxon>Bacteria</taxon>
        <taxon>Pseudomonadati</taxon>
        <taxon>Thermomicrobiota</taxon>
        <taxon>Thermomicrobia</taxon>
        <taxon>Thermomicrobiales</taxon>
        <taxon>environmental samples</taxon>
    </lineage>
</organism>
<feature type="non-terminal residue" evidence="1">
    <location>
        <position position="1"/>
    </location>
</feature>
<proteinExistence type="predicted"/>
<sequence length="79" mass="8539">CGRPPHCGGAAVVLSSPYRAPYTSIRSTTPCKRLYTAPAPDAARPRQHTTAPFHTSYFVVRTSLVTRHSSLVTIEGVVD</sequence>
<name>A0A6J4VLY3_9BACT</name>